<dbReference type="EMBL" id="JBHULI010000024">
    <property type="protein sequence ID" value="MFD2532233.1"/>
    <property type="molecule type" value="Genomic_DNA"/>
</dbReference>
<evidence type="ECO:0000313" key="7">
    <source>
        <dbReference type="Proteomes" id="UP001597460"/>
    </source>
</evidence>
<keyword evidence="3" id="KW-0028">Amino-acid biosynthesis</keyword>
<evidence type="ECO:0000256" key="1">
    <source>
        <dbReference type="ARBA" id="ARBA00022676"/>
    </source>
</evidence>
<dbReference type="EC" id="2.4.2.18" evidence="3"/>
<comment type="similarity">
    <text evidence="3">Belongs to the anthranilate phosphoribosyltransferase family.</text>
</comment>
<feature type="binding site" evidence="3">
    <location>
        <position position="93"/>
    </location>
    <ligand>
        <name>Mg(2+)</name>
        <dbReference type="ChEBI" id="CHEBI:18420"/>
        <label>1</label>
    </ligand>
</feature>
<gene>
    <name evidence="3 6" type="primary">trpD</name>
    <name evidence="6" type="ORF">ACFSVN_07225</name>
</gene>
<feature type="binding site" evidence="3">
    <location>
        <position position="81"/>
    </location>
    <ligand>
        <name>5-phospho-alpha-D-ribose 1-diphosphate</name>
        <dbReference type="ChEBI" id="CHEBI:58017"/>
    </ligand>
</feature>
<feature type="binding site" evidence="3">
    <location>
        <position position="89"/>
    </location>
    <ligand>
        <name>5-phospho-alpha-D-ribose 1-diphosphate</name>
        <dbReference type="ChEBI" id="CHEBI:58017"/>
    </ligand>
</feature>
<dbReference type="RefSeq" id="WP_390300498.1">
    <property type="nucleotide sequence ID" value="NZ_JBHULI010000024.1"/>
</dbReference>
<evidence type="ECO:0000256" key="2">
    <source>
        <dbReference type="ARBA" id="ARBA00022679"/>
    </source>
</evidence>
<name>A0ABW5JHL9_9BACT</name>
<evidence type="ECO:0000259" key="5">
    <source>
        <dbReference type="Pfam" id="PF02885"/>
    </source>
</evidence>
<keyword evidence="2 3" id="KW-0808">Transferase</keyword>
<dbReference type="SUPFAM" id="SSF47648">
    <property type="entry name" value="Nucleoside phosphorylase/phosphoribosyltransferase N-terminal domain"/>
    <property type="match status" value="1"/>
</dbReference>
<feature type="binding site" evidence="3">
    <location>
        <position position="227"/>
    </location>
    <ligand>
        <name>Mg(2+)</name>
        <dbReference type="ChEBI" id="CHEBI:18420"/>
        <label>1</label>
    </ligand>
</feature>
<keyword evidence="7" id="KW-1185">Reference proteome</keyword>
<comment type="catalytic activity">
    <reaction evidence="3">
        <text>N-(5-phospho-beta-D-ribosyl)anthranilate + diphosphate = 5-phospho-alpha-D-ribose 1-diphosphate + anthranilate</text>
        <dbReference type="Rhea" id="RHEA:11768"/>
        <dbReference type="ChEBI" id="CHEBI:16567"/>
        <dbReference type="ChEBI" id="CHEBI:18277"/>
        <dbReference type="ChEBI" id="CHEBI:33019"/>
        <dbReference type="ChEBI" id="CHEBI:58017"/>
        <dbReference type="EC" id="2.4.2.18"/>
    </reaction>
</comment>
<dbReference type="NCBIfam" id="TIGR01245">
    <property type="entry name" value="trpD"/>
    <property type="match status" value="1"/>
</dbReference>
<feature type="binding site" evidence="3">
    <location>
        <position position="226"/>
    </location>
    <ligand>
        <name>Mg(2+)</name>
        <dbReference type="ChEBI" id="CHEBI:18420"/>
        <label>2</label>
    </ligand>
</feature>
<feature type="domain" description="Glycosyl transferase family 3" evidence="4">
    <location>
        <begin position="76"/>
        <end position="326"/>
    </location>
</feature>
<dbReference type="InterPro" id="IPR017459">
    <property type="entry name" value="Glycosyl_Trfase_fam3_N_dom"/>
</dbReference>
<keyword evidence="1 3" id="KW-0328">Glycosyltransferase</keyword>
<comment type="caution">
    <text evidence="3">Lacks conserved residue(s) required for the propagation of feature annotation.</text>
</comment>
<dbReference type="Gene3D" id="1.20.970.10">
    <property type="entry name" value="Transferase, Pyrimidine Nucleoside Phosphorylase, Chain C"/>
    <property type="match status" value="1"/>
</dbReference>
<feature type="binding site" evidence="3">
    <location>
        <begin position="109"/>
        <end position="117"/>
    </location>
    <ligand>
        <name>5-phospho-alpha-D-ribose 1-diphosphate</name>
        <dbReference type="ChEBI" id="CHEBI:58017"/>
    </ligand>
</feature>
<comment type="function">
    <text evidence="3">Catalyzes the transfer of the phosphoribosyl group of 5-phosphorylribose-1-pyrophosphate (PRPP) to anthranilate to yield N-(5'-phosphoribosyl)-anthranilate (PRA).</text>
</comment>
<comment type="caution">
    <text evidence="6">The sequence shown here is derived from an EMBL/GenBank/DDBJ whole genome shotgun (WGS) entry which is preliminary data.</text>
</comment>
<comment type="pathway">
    <text evidence="3">Amino-acid biosynthesis; L-tryptophan biosynthesis; L-tryptophan from chorismate: step 2/5.</text>
</comment>
<keyword evidence="3" id="KW-0822">Tryptophan biosynthesis</keyword>
<keyword evidence="3" id="KW-0460">Magnesium</keyword>
<feature type="binding site" evidence="3">
    <location>
        <position position="121"/>
    </location>
    <ligand>
        <name>5-phospho-alpha-D-ribose 1-diphosphate</name>
        <dbReference type="ChEBI" id="CHEBI:58017"/>
    </ligand>
</feature>
<feature type="binding site" evidence="3">
    <location>
        <position position="81"/>
    </location>
    <ligand>
        <name>anthranilate</name>
        <dbReference type="ChEBI" id="CHEBI:16567"/>
        <label>1</label>
    </ligand>
</feature>
<dbReference type="Gene3D" id="3.40.1030.10">
    <property type="entry name" value="Nucleoside phosphorylase/phosphoribosyltransferase catalytic domain"/>
    <property type="match status" value="1"/>
</dbReference>
<dbReference type="PANTHER" id="PTHR43285:SF2">
    <property type="entry name" value="ANTHRANILATE PHOSPHORIBOSYLTRANSFERASE"/>
    <property type="match status" value="1"/>
</dbReference>
<keyword evidence="3" id="KW-0057">Aromatic amino acid biosynthesis</keyword>
<dbReference type="InterPro" id="IPR036320">
    <property type="entry name" value="Glycosyl_Trfase_fam3_N_dom_sf"/>
</dbReference>
<evidence type="ECO:0000256" key="3">
    <source>
        <dbReference type="HAMAP-Rule" id="MF_00211"/>
    </source>
</evidence>
<dbReference type="Pfam" id="PF02885">
    <property type="entry name" value="Glycos_trans_3N"/>
    <property type="match status" value="1"/>
</dbReference>
<keyword evidence="3" id="KW-0479">Metal-binding</keyword>
<dbReference type="Pfam" id="PF00591">
    <property type="entry name" value="Glycos_transf_3"/>
    <property type="match status" value="1"/>
</dbReference>
<dbReference type="SUPFAM" id="SSF52418">
    <property type="entry name" value="Nucleoside phosphorylase/phosphoribosyltransferase catalytic domain"/>
    <property type="match status" value="1"/>
</dbReference>
<evidence type="ECO:0000313" key="6">
    <source>
        <dbReference type="EMBL" id="MFD2532233.1"/>
    </source>
</evidence>
<reference evidence="7" key="1">
    <citation type="journal article" date="2019" name="Int. J. Syst. Evol. Microbiol.">
        <title>The Global Catalogue of Microorganisms (GCM) 10K type strain sequencing project: providing services to taxonomists for standard genome sequencing and annotation.</title>
        <authorList>
            <consortium name="The Broad Institute Genomics Platform"/>
            <consortium name="The Broad Institute Genome Sequencing Center for Infectious Disease"/>
            <person name="Wu L."/>
            <person name="Ma J."/>
        </authorList>
    </citation>
    <scope>NUCLEOTIDE SEQUENCE [LARGE SCALE GENOMIC DNA]</scope>
    <source>
        <strain evidence="7">KCTC 52042</strain>
    </source>
</reference>
<organism evidence="6 7">
    <name type="scientific">Gracilimonas halophila</name>
    <dbReference type="NCBI Taxonomy" id="1834464"/>
    <lineage>
        <taxon>Bacteria</taxon>
        <taxon>Pseudomonadati</taxon>
        <taxon>Balneolota</taxon>
        <taxon>Balneolia</taxon>
        <taxon>Balneolales</taxon>
        <taxon>Balneolaceae</taxon>
        <taxon>Gracilimonas</taxon>
    </lineage>
</organism>
<dbReference type="InterPro" id="IPR005940">
    <property type="entry name" value="Anthranilate_Pribosyl_Tfrase"/>
</dbReference>
<dbReference type="PANTHER" id="PTHR43285">
    <property type="entry name" value="ANTHRANILATE PHOSPHORIBOSYLTRANSFERASE"/>
    <property type="match status" value="1"/>
</dbReference>
<accession>A0ABW5JHL9</accession>
<comment type="subunit">
    <text evidence="3">Homodimer.</text>
</comment>
<feature type="binding site" evidence="3">
    <location>
        <position position="227"/>
    </location>
    <ligand>
        <name>Mg(2+)</name>
        <dbReference type="ChEBI" id="CHEBI:18420"/>
        <label>2</label>
    </ligand>
</feature>
<sequence length="346" mass="37722">MDFKSILNKLSFSENLSQVEAEMAMNMIMSGDVSEERIASFLTAMRLKGETIEELTSFVKVMRSKAVKVDVDIAGAIDLVGTGGDQSGTFNISTAASFITSAAGVPVIKHGNRSASSKCGSADVLEYMGASIELGKEQVEQVFDEIGMAFMFAPIFHPAMKYVMPTRRELGFRTFFNILGPMVNPAGVQRYVIGAFNKEVAKKMVHILANLDTDFAYTFNAHDGLDEVSLTSQSEIFELKDKVVSTSIIFDPESIGFQKVSMDELMGDGKEENAKILTNIMANEATEAQQNIALLNAAFAIQASGKVEKLEDAKDHAVEALKSGKARKMLNDFMDATNDAMGTFKY</sequence>
<dbReference type="InterPro" id="IPR000312">
    <property type="entry name" value="Glycosyl_Trfase_fam3"/>
</dbReference>
<dbReference type="HAMAP" id="MF_00211">
    <property type="entry name" value="TrpD"/>
    <property type="match status" value="1"/>
</dbReference>
<evidence type="ECO:0000259" key="4">
    <source>
        <dbReference type="Pfam" id="PF00591"/>
    </source>
</evidence>
<feature type="domain" description="Glycosyl transferase family 3 N-terminal" evidence="5">
    <location>
        <begin position="4"/>
        <end position="66"/>
    </location>
</feature>
<comment type="cofactor">
    <cofactor evidence="3">
        <name>Mg(2+)</name>
        <dbReference type="ChEBI" id="CHEBI:18420"/>
    </cofactor>
    <text evidence="3">Binds 2 magnesium ions per monomer.</text>
</comment>
<feature type="binding site" evidence="3">
    <location>
        <begin position="91"/>
        <end position="94"/>
    </location>
    <ligand>
        <name>5-phospho-alpha-D-ribose 1-diphosphate</name>
        <dbReference type="ChEBI" id="CHEBI:58017"/>
    </ligand>
</feature>
<dbReference type="Proteomes" id="UP001597460">
    <property type="component" value="Unassembled WGS sequence"/>
</dbReference>
<dbReference type="GO" id="GO:0004048">
    <property type="term" value="F:anthranilate phosphoribosyltransferase activity"/>
    <property type="evidence" value="ECO:0007669"/>
    <property type="project" value="UniProtKB-EC"/>
</dbReference>
<proteinExistence type="inferred from homology"/>
<dbReference type="InterPro" id="IPR035902">
    <property type="entry name" value="Nuc_phospho_transferase"/>
</dbReference>
<feature type="binding site" evidence="3">
    <location>
        <position position="167"/>
    </location>
    <ligand>
        <name>anthranilate</name>
        <dbReference type="ChEBI" id="CHEBI:16567"/>
        <label>2</label>
    </ligand>
</feature>
<feature type="binding site" evidence="3">
    <location>
        <position position="112"/>
    </location>
    <ligand>
        <name>anthranilate</name>
        <dbReference type="ChEBI" id="CHEBI:16567"/>
        <label>1</label>
    </ligand>
</feature>
<feature type="binding site" evidence="3">
    <location>
        <begin position="84"/>
        <end position="85"/>
    </location>
    <ligand>
        <name>5-phospho-alpha-D-ribose 1-diphosphate</name>
        <dbReference type="ChEBI" id="CHEBI:58017"/>
    </ligand>
</feature>
<protein>
    <recommendedName>
        <fullName evidence="3">Anthranilate phosphoribosyltransferase</fullName>
        <ecNumber evidence="3">2.4.2.18</ecNumber>
    </recommendedName>
</protein>